<dbReference type="EMBL" id="JAAZHI010000209">
    <property type="protein sequence ID" value="NLA56727.1"/>
    <property type="molecule type" value="Genomic_DNA"/>
</dbReference>
<name>A0A7X6PPG5_9CORY</name>
<dbReference type="AlphaFoldDB" id="A0A7X6PPG5"/>
<sequence>MVRVAWTGRAGTILAGVVVLTGVAAGACGNLVDTSNYDTRGGLALGMNGAGEIIAHVEACQFRVREVRVVQGRELLGGEPNPRLGLLVTDQPQTGRFEVNLSNPRAPWRAEQPLTEPPDPEHIVIVDAMPDGSTSPRIEGIRQESASRVELEALAPGEVIVSEWNPDAGPTESPLRNLRIRLEDFHPECPAG</sequence>
<dbReference type="PROSITE" id="PS51257">
    <property type="entry name" value="PROKAR_LIPOPROTEIN"/>
    <property type="match status" value="1"/>
</dbReference>
<gene>
    <name evidence="1" type="ORF">GX859_10650</name>
</gene>
<proteinExistence type="predicted"/>
<protein>
    <submittedName>
        <fullName evidence="1">Uncharacterized protein</fullName>
    </submittedName>
</protein>
<dbReference type="Proteomes" id="UP000557899">
    <property type="component" value="Unassembled WGS sequence"/>
</dbReference>
<accession>A0A7X6PPG5</accession>
<organism evidence="1 2">
    <name type="scientific">Corynebacterium humireducens</name>
    <dbReference type="NCBI Taxonomy" id="1223514"/>
    <lineage>
        <taxon>Bacteria</taxon>
        <taxon>Bacillati</taxon>
        <taxon>Actinomycetota</taxon>
        <taxon>Actinomycetes</taxon>
        <taxon>Mycobacteriales</taxon>
        <taxon>Corynebacteriaceae</taxon>
        <taxon>Corynebacterium</taxon>
    </lineage>
</organism>
<evidence type="ECO:0000313" key="1">
    <source>
        <dbReference type="EMBL" id="NLA56727.1"/>
    </source>
</evidence>
<reference evidence="1 2" key="1">
    <citation type="journal article" date="2020" name="Biotechnol. Biofuels">
        <title>New insights from the biogas microbiome by comprehensive genome-resolved metagenomics of nearly 1600 species originating from multiple anaerobic digesters.</title>
        <authorList>
            <person name="Campanaro S."/>
            <person name="Treu L."/>
            <person name="Rodriguez-R L.M."/>
            <person name="Kovalovszki A."/>
            <person name="Ziels R.M."/>
            <person name="Maus I."/>
            <person name="Zhu X."/>
            <person name="Kougias P.G."/>
            <person name="Basile A."/>
            <person name="Luo G."/>
            <person name="Schluter A."/>
            <person name="Konstantinidis K.T."/>
            <person name="Angelidaki I."/>
        </authorList>
    </citation>
    <scope>NUCLEOTIDE SEQUENCE [LARGE SCALE GENOMIC DNA]</scope>
    <source>
        <strain evidence="1">AS15tlH2ME_198</strain>
    </source>
</reference>
<comment type="caution">
    <text evidence="1">The sequence shown here is derived from an EMBL/GenBank/DDBJ whole genome shotgun (WGS) entry which is preliminary data.</text>
</comment>
<evidence type="ECO:0000313" key="2">
    <source>
        <dbReference type="Proteomes" id="UP000557899"/>
    </source>
</evidence>